<dbReference type="EMBL" id="JAGSOH010000009">
    <property type="protein sequence ID" value="MBR7825787.1"/>
    <property type="molecule type" value="Genomic_DNA"/>
</dbReference>
<feature type="region of interest" description="Disordered" evidence="1">
    <location>
        <begin position="311"/>
        <end position="341"/>
    </location>
</feature>
<comment type="caution">
    <text evidence="2">The sequence shown here is derived from an EMBL/GenBank/DDBJ whole genome shotgun (WGS) entry which is preliminary data.</text>
</comment>
<reference evidence="2" key="1">
    <citation type="submission" date="2021-04" db="EMBL/GenBank/DDBJ databases">
        <title>Genome based classification of Actinospica acidithermotolerans sp. nov., an actinobacterium isolated from an Indonesian hot spring.</title>
        <authorList>
            <person name="Kusuma A.B."/>
            <person name="Putra K.E."/>
            <person name="Nafisah S."/>
            <person name="Loh J."/>
            <person name="Nouioui I."/>
            <person name="Goodfellow M."/>
        </authorList>
    </citation>
    <scope>NUCLEOTIDE SEQUENCE</scope>
    <source>
        <strain evidence="2">MGRD01-02</strain>
    </source>
</reference>
<organism evidence="2 3">
    <name type="scientific">Actinospica acidithermotolerans</name>
    <dbReference type="NCBI Taxonomy" id="2828514"/>
    <lineage>
        <taxon>Bacteria</taxon>
        <taxon>Bacillati</taxon>
        <taxon>Actinomycetota</taxon>
        <taxon>Actinomycetes</taxon>
        <taxon>Catenulisporales</taxon>
        <taxon>Actinospicaceae</taxon>
        <taxon>Actinospica</taxon>
    </lineage>
</organism>
<name>A0A941E8L2_9ACTN</name>
<gene>
    <name evidence="2" type="ORF">KDK95_05665</name>
</gene>
<keyword evidence="3" id="KW-1185">Reference proteome</keyword>
<dbReference type="Proteomes" id="UP000676325">
    <property type="component" value="Unassembled WGS sequence"/>
</dbReference>
<evidence type="ECO:0000256" key="1">
    <source>
        <dbReference type="SAM" id="MobiDB-lite"/>
    </source>
</evidence>
<protein>
    <submittedName>
        <fullName evidence="2">Uncharacterized protein</fullName>
    </submittedName>
</protein>
<evidence type="ECO:0000313" key="2">
    <source>
        <dbReference type="EMBL" id="MBR7825787.1"/>
    </source>
</evidence>
<dbReference type="RefSeq" id="WP_212516942.1">
    <property type="nucleotide sequence ID" value="NZ_JAGSOH010000009.1"/>
</dbReference>
<feature type="compositionally biased region" description="Low complexity" evidence="1">
    <location>
        <begin position="331"/>
        <end position="341"/>
    </location>
</feature>
<dbReference type="AlphaFoldDB" id="A0A941E8L2"/>
<proteinExistence type="predicted"/>
<evidence type="ECO:0000313" key="3">
    <source>
        <dbReference type="Proteomes" id="UP000676325"/>
    </source>
</evidence>
<accession>A0A941E8L2</accession>
<sequence length="341" mass="37270">MRSNRRAYADLRSSFTGESRVAARAGTARDGSPGLDHCTARQRRLRAILALGLFNDHDWAFAEYGWGCPSVTRYNVTFSPRYDALVIISNTPVNVASRMVAARPGSLRVPGLRYDPAKEFSSETRHVIDVESGAELIVTERPSGRQKPLPAGSPAPRRSRLESHGLAHALTAAEQEALAAIPAMTDEIETLLAGLAVRLNARDPLGRWAMGYWFWDPLERPVRDSSMFRVERRLHGEESVWELRWSSYPYVRDVAAMLTHPVIGVAGCGAVEVEDGYDIHLDGSVLALRSWHPVGHLRCNLQAALDLEGIDGPDSRGSNEVSGGPSRRRSASSGGAAPTIL</sequence>
<feature type="region of interest" description="Disordered" evidence="1">
    <location>
        <begin position="139"/>
        <end position="159"/>
    </location>
</feature>